<dbReference type="PANTHER" id="PTHR12304:SF4">
    <property type="entry name" value="URIDINE NUCLEOSIDASE"/>
    <property type="match status" value="1"/>
</dbReference>
<sequence>MRQKIILDCDPGHDDAIALLLAARHPALELLAITTVAGNQSVEKTSTNALKVCSVAKILNVPVARGMHQPLLRPARFATDIHGESGLDGPELSSIAPLPLASQHAVDLLIELLLQSDGDIILIPTGPLTNIAAAMRREPAIVPKIQAISLMGGAISVGNVTTSAEFNIWADPEAAAIVFACGRPITMVPLEVTHQALATEEIIQRLRAMGRPVPTFVADLLHYFADSYRQVFGFPAPPIHDPCAVAAVIDPDIISGWEMHVAIETQGEWTLGRTVCDIYGKTGLPANARVGYGLQVEKFWTLLLDTFQAYD</sequence>
<evidence type="ECO:0000256" key="2">
    <source>
        <dbReference type="ARBA" id="ARBA00023295"/>
    </source>
</evidence>
<dbReference type="PANTHER" id="PTHR12304">
    <property type="entry name" value="INOSINE-URIDINE PREFERRING NUCLEOSIDE HYDROLASE"/>
    <property type="match status" value="1"/>
</dbReference>
<dbReference type="Gene3D" id="3.90.245.10">
    <property type="entry name" value="Ribonucleoside hydrolase-like"/>
    <property type="match status" value="1"/>
</dbReference>
<dbReference type="Proteomes" id="UP000287188">
    <property type="component" value="Unassembled WGS sequence"/>
</dbReference>
<dbReference type="EMBL" id="BIFS01000001">
    <property type="protein sequence ID" value="GCE16911.1"/>
    <property type="molecule type" value="Genomic_DNA"/>
</dbReference>
<dbReference type="RefSeq" id="WP_126548698.1">
    <property type="nucleotide sequence ID" value="NZ_BIFS01000001.1"/>
</dbReference>
<dbReference type="InterPro" id="IPR023186">
    <property type="entry name" value="IUNH"/>
</dbReference>
<keyword evidence="2" id="KW-0326">Glycosidase</keyword>
<dbReference type="CDD" id="cd02651">
    <property type="entry name" value="nuc_hydro_IU_UC_XIUA"/>
    <property type="match status" value="1"/>
</dbReference>
<evidence type="ECO:0000259" key="3">
    <source>
        <dbReference type="Pfam" id="PF01156"/>
    </source>
</evidence>
<evidence type="ECO:0000313" key="5">
    <source>
        <dbReference type="Proteomes" id="UP000287188"/>
    </source>
</evidence>
<keyword evidence="1" id="KW-0378">Hydrolase</keyword>
<dbReference type="GO" id="GO:0008477">
    <property type="term" value="F:purine nucleosidase activity"/>
    <property type="evidence" value="ECO:0007669"/>
    <property type="project" value="TreeGrafter"/>
</dbReference>
<evidence type="ECO:0000313" key="4">
    <source>
        <dbReference type="EMBL" id="GCE16911.1"/>
    </source>
</evidence>
<keyword evidence="5" id="KW-1185">Reference proteome</keyword>
<dbReference type="InterPro" id="IPR036452">
    <property type="entry name" value="Ribo_hydro-like"/>
</dbReference>
<dbReference type="InterPro" id="IPR015910">
    <property type="entry name" value="I/U_nuclsd_hydro_CS"/>
</dbReference>
<gene>
    <name evidence="4" type="ORF">KDK_07110</name>
</gene>
<dbReference type="Pfam" id="PF01156">
    <property type="entry name" value="IU_nuc_hydro"/>
    <property type="match status" value="1"/>
</dbReference>
<dbReference type="GO" id="GO:0005829">
    <property type="term" value="C:cytosol"/>
    <property type="evidence" value="ECO:0007669"/>
    <property type="project" value="TreeGrafter"/>
</dbReference>
<reference evidence="5" key="1">
    <citation type="submission" date="2018-12" db="EMBL/GenBank/DDBJ databases">
        <title>Tengunoibacter tsumagoiensis gen. nov., sp. nov., Dictyobacter kobayashii sp. nov., D. alpinus sp. nov., and D. joshuensis sp. nov. and description of Dictyobacteraceae fam. nov. within the order Ktedonobacterales isolated from Tengu-no-mugimeshi.</title>
        <authorList>
            <person name="Wang C.M."/>
            <person name="Zheng Y."/>
            <person name="Sakai Y."/>
            <person name="Toyoda A."/>
            <person name="Minakuchi Y."/>
            <person name="Abe K."/>
            <person name="Yokota A."/>
            <person name="Yabe S."/>
        </authorList>
    </citation>
    <scope>NUCLEOTIDE SEQUENCE [LARGE SCALE GENOMIC DNA]</scope>
    <source>
        <strain evidence="5">Uno11</strain>
    </source>
</reference>
<dbReference type="GO" id="GO:0045437">
    <property type="term" value="F:uridine nucleosidase activity"/>
    <property type="evidence" value="ECO:0007669"/>
    <property type="project" value="UniProtKB-ARBA"/>
</dbReference>
<feature type="domain" description="Inosine/uridine-preferring nucleoside hydrolase" evidence="3">
    <location>
        <begin position="5"/>
        <end position="300"/>
    </location>
</feature>
<dbReference type="InterPro" id="IPR001910">
    <property type="entry name" value="Inosine/uridine_hydrolase_dom"/>
</dbReference>
<proteinExistence type="predicted"/>
<evidence type="ECO:0000256" key="1">
    <source>
        <dbReference type="ARBA" id="ARBA00022801"/>
    </source>
</evidence>
<accession>A0A402ACU8</accession>
<dbReference type="PROSITE" id="PS01247">
    <property type="entry name" value="IUNH"/>
    <property type="match status" value="1"/>
</dbReference>
<organism evidence="4 5">
    <name type="scientific">Dictyobacter kobayashii</name>
    <dbReference type="NCBI Taxonomy" id="2014872"/>
    <lineage>
        <taxon>Bacteria</taxon>
        <taxon>Bacillati</taxon>
        <taxon>Chloroflexota</taxon>
        <taxon>Ktedonobacteria</taxon>
        <taxon>Ktedonobacterales</taxon>
        <taxon>Dictyobacteraceae</taxon>
        <taxon>Dictyobacter</taxon>
    </lineage>
</organism>
<dbReference type="OrthoDB" id="9797882at2"/>
<name>A0A402ACU8_9CHLR</name>
<protein>
    <submittedName>
        <fullName evidence="4">Ribosylpyrimidine nucleosidase</fullName>
    </submittedName>
</protein>
<dbReference type="GO" id="GO:0006152">
    <property type="term" value="P:purine nucleoside catabolic process"/>
    <property type="evidence" value="ECO:0007669"/>
    <property type="project" value="TreeGrafter"/>
</dbReference>
<dbReference type="AlphaFoldDB" id="A0A402ACU8"/>
<dbReference type="SUPFAM" id="SSF53590">
    <property type="entry name" value="Nucleoside hydrolase"/>
    <property type="match status" value="1"/>
</dbReference>
<comment type="caution">
    <text evidence="4">The sequence shown here is derived from an EMBL/GenBank/DDBJ whole genome shotgun (WGS) entry which is preliminary data.</text>
</comment>